<proteinExistence type="predicted"/>
<dbReference type="GO" id="GO:0016020">
    <property type="term" value="C:membrane"/>
    <property type="evidence" value="ECO:0007669"/>
    <property type="project" value="UniProtKB-SubCell"/>
</dbReference>
<feature type="transmembrane region" description="Helical" evidence="5">
    <location>
        <begin position="12"/>
        <end position="37"/>
    </location>
</feature>
<evidence type="ECO:0000256" key="4">
    <source>
        <dbReference type="ARBA" id="ARBA00023136"/>
    </source>
</evidence>
<dbReference type="InterPro" id="IPR035906">
    <property type="entry name" value="MetI-like_sf"/>
</dbReference>
<dbReference type="AlphaFoldDB" id="A0A2X4ULS5"/>
<gene>
    <name evidence="6" type="ORF">NCTC12961_02979</name>
</gene>
<name>A0A2X4ULS5_SERPL</name>
<dbReference type="EMBL" id="LS483469">
    <property type="protein sequence ID" value="SQI39893.1"/>
    <property type="molecule type" value="Genomic_DNA"/>
</dbReference>
<keyword evidence="4 5" id="KW-0472">Membrane</keyword>
<sequence length="62" mass="6820">MVIEYLPLLAHGAALSLCVMLVSLAVALALGLINALIKLFGPRWLRWLSTGTPRWCAAFPNW</sequence>
<evidence type="ECO:0000313" key="7">
    <source>
        <dbReference type="Proteomes" id="UP000248897"/>
    </source>
</evidence>
<dbReference type="Gene3D" id="1.10.3720.10">
    <property type="entry name" value="MetI-like"/>
    <property type="match status" value="1"/>
</dbReference>
<comment type="subcellular location">
    <subcellularLocation>
        <location evidence="1">Membrane</location>
        <topology evidence="1">Multi-pass membrane protein</topology>
    </subcellularLocation>
</comment>
<evidence type="ECO:0000256" key="1">
    <source>
        <dbReference type="ARBA" id="ARBA00004141"/>
    </source>
</evidence>
<accession>A0A2X4ULS5</accession>
<evidence type="ECO:0000256" key="5">
    <source>
        <dbReference type="SAM" id="Phobius"/>
    </source>
</evidence>
<reference evidence="6 7" key="1">
    <citation type="submission" date="2018-06" db="EMBL/GenBank/DDBJ databases">
        <authorList>
            <consortium name="Pathogen Informatics"/>
            <person name="Doyle S."/>
        </authorList>
    </citation>
    <scope>NUCLEOTIDE SEQUENCE [LARGE SCALE GENOMIC DNA]</scope>
    <source>
        <strain evidence="6 7">NCTC12961</strain>
    </source>
</reference>
<organism evidence="6 7">
    <name type="scientific">Serratia plymuthica</name>
    <dbReference type="NCBI Taxonomy" id="82996"/>
    <lineage>
        <taxon>Bacteria</taxon>
        <taxon>Pseudomonadati</taxon>
        <taxon>Pseudomonadota</taxon>
        <taxon>Gammaproteobacteria</taxon>
        <taxon>Enterobacterales</taxon>
        <taxon>Yersiniaceae</taxon>
        <taxon>Serratia</taxon>
    </lineage>
</organism>
<evidence type="ECO:0000256" key="2">
    <source>
        <dbReference type="ARBA" id="ARBA00022692"/>
    </source>
</evidence>
<dbReference type="Proteomes" id="UP000248897">
    <property type="component" value="Chromosome 1"/>
</dbReference>
<keyword evidence="2 5" id="KW-0812">Transmembrane</keyword>
<keyword evidence="3 5" id="KW-1133">Transmembrane helix</keyword>
<evidence type="ECO:0000256" key="3">
    <source>
        <dbReference type="ARBA" id="ARBA00022989"/>
    </source>
</evidence>
<protein>
    <submittedName>
        <fullName evidence="6">Amino ABC transporter, permease protein, 3-TM region, His/Glu/Gln/Arg/opine family</fullName>
    </submittedName>
</protein>
<evidence type="ECO:0000313" key="6">
    <source>
        <dbReference type="EMBL" id="SQI39893.1"/>
    </source>
</evidence>